<dbReference type="InterPro" id="IPR036388">
    <property type="entry name" value="WH-like_DNA-bd_sf"/>
</dbReference>
<dbReference type="PRINTS" id="PR00364">
    <property type="entry name" value="DISEASERSIST"/>
</dbReference>
<dbReference type="PANTHER" id="PTHR23155:SF1152">
    <property type="entry name" value="AAA+ ATPASE DOMAIN-CONTAINING PROTEIN"/>
    <property type="match status" value="1"/>
</dbReference>
<dbReference type="InterPro" id="IPR055414">
    <property type="entry name" value="LRR_R13L4/SHOC2-like"/>
</dbReference>
<dbReference type="GO" id="GO:0009626">
    <property type="term" value="P:plant-type hypersensitive response"/>
    <property type="evidence" value="ECO:0007669"/>
    <property type="project" value="UniProtKB-KW"/>
</dbReference>
<evidence type="ECO:0000256" key="10">
    <source>
        <dbReference type="ARBA" id="ARBA00022840"/>
    </source>
</evidence>
<evidence type="ECO:0000256" key="6">
    <source>
        <dbReference type="ARBA" id="ARBA00022667"/>
    </source>
</evidence>
<dbReference type="Gene3D" id="1.10.10.10">
    <property type="entry name" value="Winged helix-like DNA-binding domain superfamily/Winged helix DNA-binding domain"/>
    <property type="match status" value="1"/>
</dbReference>
<proteinExistence type="inferred from homology"/>
<keyword evidence="7" id="KW-0677">Repeat</keyword>
<dbReference type="SUPFAM" id="SSF52058">
    <property type="entry name" value="L domain-like"/>
    <property type="match status" value="1"/>
</dbReference>
<dbReference type="Proteomes" id="UP001567538">
    <property type="component" value="Unassembled WGS sequence"/>
</dbReference>
<dbReference type="InterPro" id="IPR058922">
    <property type="entry name" value="WHD_DRP"/>
</dbReference>
<evidence type="ECO:0000313" key="16">
    <source>
        <dbReference type="Proteomes" id="UP001567538"/>
    </source>
</evidence>
<organism evidence="15 16">
    <name type="scientific">Salvia divinorum</name>
    <name type="common">Maria pastora</name>
    <name type="synonym">Diviner's sage</name>
    <dbReference type="NCBI Taxonomy" id="28513"/>
    <lineage>
        <taxon>Eukaryota</taxon>
        <taxon>Viridiplantae</taxon>
        <taxon>Streptophyta</taxon>
        <taxon>Embryophyta</taxon>
        <taxon>Tracheophyta</taxon>
        <taxon>Spermatophyta</taxon>
        <taxon>Magnoliopsida</taxon>
        <taxon>eudicotyledons</taxon>
        <taxon>Gunneridae</taxon>
        <taxon>Pentapetalae</taxon>
        <taxon>asterids</taxon>
        <taxon>lamiids</taxon>
        <taxon>Lamiales</taxon>
        <taxon>Lamiaceae</taxon>
        <taxon>Nepetoideae</taxon>
        <taxon>Mentheae</taxon>
        <taxon>Salviinae</taxon>
        <taxon>Salvia</taxon>
        <taxon>Salvia subgen. Calosphace</taxon>
    </lineage>
</organism>
<accession>A0ABD1H5Q0</accession>
<feature type="domain" description="Disease resistance protein winged helix" evidence="13">
    <location>
        <begin position="400"/>
        <end position="470"/>
    </location>
</feature>
<feature type="domain" description="NB-ARC" evidence="12">
    <location>
        <begin position="152"/>
        <end position="317"/>
    </location>
</feature>
<protein>
    <submittedName>
        <fullName evidence="15">Late blight resistance protein R1A-3 isoform X2</fullName>
    </submittedName>
</protein>
<sequence length="805" mass="92206">MAAYEALASLKHIIDNLQLHPHPPISLNKTQLHILTPKLTFLLEFLECYNPHLPYATEADPFERRIADAAHAAEDLIESHIVDRITNDDNFSSDVLDRALEKVIEEMALIEKEAIEIGAQNMLDKKSTPSNSSRPSSIAQKSSMVGVDDVKLQLMDKLTADCCDLQIIPVVGMAGTGKTTLSRNIYGERFIKGHFYTRAWATISQEYSILEIFIVVLRQLKGEVRESLSEDKLGEMMYQHLFGRKYLIIMDDMWSIEAWDRVRRYFPDNKNGSRIVVTTRLSNLAVELAGSNSLEMRLLDEADSWDLLSKTVFGEESCPLGLEEIGKRIGKSCKGLPLSIVVTGGCLAKSKHTREFWDYVAENLNSVVNLEDNERCLRILHMSYKQLPVYLKPCFLYMGVFPEDKAIHVSKLVKLWVAEGFLKPVAGKSLEGIAKECLNDLISRNLILIHELGSTGNIKYCKVHDLLRDFCLREAQKERFYGVVRQHTPQETMNAQRRLVISSSTTEEKVSDALQSMDTLQSMSLVRSLLWDFREAPPPLSFRLLRILAAHGFLSTRAYRLEEYMLQLVNSRYLDIRAQREQAQKFPSSITLLWNLQTLIVDSVSGLTAPAEIWHMPQIRHIRLRGLHLPDPPSDQGDIVLGNLLTLVTIKDFKCSEEVVKRIPNIKKLRVSYYRRKSSYLSNLVCLHKLESFGCFSFPKSGADYMVTLNFPNSLKKLSLQIGFWHCWDNILERIGTLPLLEKLKLYYGSFGNSSWETSEGHFRSLKFLELHECNELEFWTAESFHFPCLEHLVLHRCRCWRKSP</sequence>
<feature type="region of interest" description="Disordered" evidence="11">
    <location>
        <begin position="121"/>
        <end position="142"/>
    </location>
</feature>
<evidence type="ECO:0000256" key="4">
    <source>
        <dbReference type="ARBA" id="ARBA00022490"/>
    </source>
</evidence>
<dbReference type="Gene3D" id="3.40.50.300">
    <property type="entry name" value="P-loop containing nucleotide triphosphate hydrolases"/>
    <property type="match status" value="1"/>
</dbReference>
<dbReference type="AlphaFoldDB" id="A0ABD1H5Q0"/>
<evidence type="ECO:0000313" key="15">
    <source>
        <dbReference type="EMBL" id="KAL1551737.1"/>
    </source>
</evidence>
<dbReference type="Pfam" id="PF23559">
    <property type="entry name" value="WHD_DRP"/>
    <property type="match status" value="1"/>
</dbReference>
<evidence type="ECO:0000256" key="9">
    <source>
        <dbReference type="ARBA" id="ARBA00022821"/>
    </source>
</evidence>
<dbReference type="InterPro" id="IPR042197">
    <property type="entry name" value="Apaf_helical"/>
</dbReference>
<keyword evidence="9" id="KW-0611">Plant defense</keyword>
<evidence type="ECO:0000256" key="5">
    <source>
        <dbReference type="ARBA" id="ARBA00022614"/>
    </source>
</evidence>
<keyword evidence="16" id="KW-1185">Reference proteome</keyword>
<feature type="compositionally biased region" description="Low complexity" evidence="11">
    <location>
        <begin position="128"/>
        <end position="137"/>
    </location>
</feature>
<dbReference type="InterPro" id="IPR027417">
    <property type="entry name" value="P-loop_NTPase"/>
</dbReference>
<evidence type="ECO:0000256" key="11">
    <source>
        <dbReference type="SAM" id="MobiDB-lite"/>
    </source>
</evidence>
<evidence type="ECO:0000256" key="1">
    <source>
        <dbReference type="ARBA" id="ARBA00002074"/>
    </source>
</evidence>
<dbReference type="FunFam" id="3.40.50.300:FF:001091">
    <property type="entry name" value="Probable disease resistance protein At1g61300"/>
    <property type="match status" value="1"/>
</dbReference>
<gene>
    <name evidence="15" type="ORF">AAHA92_19538</name>
</gene>
<comment type="subcellular location">
    <subcellularLocation>
        <location evidence="2">Cytoplasm</location>
    </subcellularLocation>
</comment>
<dbReference type="SUPFAM" id="SSF52540">
    <property type="entry name" value="P-loop containing nucleoside triphosphate hydrolases"/>
    <property type="match status" value="1"/>
</dbReference>
<evidence type="ECO:0000259" key="12">
    <source>
        <dbReference type="Pfam" id="PF00931"/>
    </source>
</evidence>
<feature type="domain" description="Disease resistance R13L4/SHOC-2-like LRR" evidence="14">
    <location>
        <begin position="533"/>
        <end position="796"/>
    </location>
</feature>
<dbReference type="GO" id="GO:0051607">
    <property type="term" value="P:defense response to virus"/>
    <property type="evidence" value="ECO:0007669"/>
    <property type="project" value="UniProtKB-ARBA"/>
</dbReference>
<keyword evidence="8" id="KW-0547">Nucleotide-binding</keyword>
<dbReference type="Gene3D" id="1.20.5.4130">
    <property type="match status" value="1"/>
</dbReference>
<dbReference type="Pfam" id="PF23598">
    <property type="entry name" value="LRR_14"/>
    <property type="match status" value="1"/>
</dbReference>
<evidence type="ECO:0000256" key="8">
    <source>
        <dbReference type="ARBA" id="ARBA00022741"/>
    </source>
</evidence>
<dbReference type="Gene3D" id="3.80.10.10">
    <property type="entry name" value="Ribonuclease Inhibitor"/>
    <property type="match status" value="1"/>
</dbReference>
<dbReference type="GO" id="GO:0005737">
    <property type="term" value="C:cytoplasm"/>
    <property type="evidence" value="ECO:0007669"/>
    <property type="project" value="UniProtKB-SubCell"/>
</dbReference>
<reference evidence="15 16" key="1">
    <citation type="submission" date="2024-06" db="EMBL/GenBank/DDBJ databases">
        <title>A chromosome level genome sequence of Diviner's sage (Salvia divinorum).</title>
        <authorList>
            <person name="Ford S.A."/>
            <person name="Ro D.-K."/>
            <person name="Ness R.W."/>
            <person name="Phillips M.A."/>
        </authorList>
    </citation>
    <scope>NUCLEOTIDE SEQUENCE [LARGE SCALE GENOMIC DNA]</scope>
    <source>
        <strain evidence="15">SAF-2024a</strain>
        <tissue evidence="15">Leaf</tissue>
    </source>
</reference>
<comment type="similarity">
    <text evidence="3">Belongs to the disease resistance NB-LRR family.</text>
</comment>
<comment type="function">
    <text evidence="1">Confers resistance to late blight (Phytophthora infestans) races carrying the avirulence gene Avr1. Resistance proteins guard the plant against pathogens that contain an appropriate avirulence protein via an indirect interaction with this avirulence protein. That triggers a defense system including the hypersensitive response, which restricts the pathogen growth.</text>
</comment>
<dbReference type="Pfam" id="PF00931">
    <property type="entry name" value="NB-ARC"/>
    <property type="match status" value="1"/>
</dbReference>
<comment type="caution">
    <text evidence="15">The sequence shown here is derived from an EMBL/GenBank/DDBJ whole genome shotgun (WGS) entry which is preliminary data.</text>
</comment>
<keyword evidence="6" id="KW-0381">Hypersensitive response</keyword>
<evidence type="ECO:0000256" key="2">
    <source>
        <dbReference type="ARBA" id="ARBA00004496"/>
    </source>
</evidence>
<dbReference type="Gene3D" id="1.10.8.430">
    <property type="entry name" value="Helical domain of apoptotic protease-activating factors"/>
    <property type="match status" value="1"/>
</dbReference>
<dbReference type="PANTHER" id="PTHR23155">
    <property type="entry name" value="DISEASE RESISTANCE PROTEIN RP"/>
    <property type="match status" value="1"/>
</dbReference>
<dbReference type="InterPro" id="IPR032675">
    <property type="entry name" value="LRR_dom_sf"/>
</dbReference>
<evidence type="ECO:0000259" key="13">
    <source>
        <dbReference type="Pfam" id="PF23559"/>
    </source>
</evidence>
<dbReference type="InterPro" id="IPR044974">
    <property type="entry name" value="Disease_R_plants"/>
</dbReference>
<keyword evidence="4" id="KW-0963">Cytoplasm</keyword>
<keyword evidence="10" id="KW-0067">ATP-binding</keyword>
<dbReference type="InterPro" id="IPR002182">
    <property type="entry name" value="NB-ARC"/>
</dbReference>
<evidence type="ECO:0000259" key="14">
    <source>
        <dbReference type="Pfam" id="PF23598"/>
    </source>
</evidence>
<dbReference type="EMBL" id="JBEAFC010000007">
    <property type="protein sequence ID" value="KAL1551737.1"/>
    <property type="molecule type" value="Genomic_DNA"/>
</dbReference>
<keyword evidence="5" id="KW-0433">Leucine-rich repeat</keyword>
<dbReference type="GO" id="GO:0005524">
    <property type="term" value="F:ATP binding"/>
    <property type="evidence" value="ECO:0007669"/>
    <property type="project" value="UniProtKB-KW"/>
</dbReference>
<evidence type="ECO:0000256" key="7">
    <source>
        <dbReference type="ARBA" id="ARBA00022737"/>
    </source>
</evidence>
<dbReference type="FunFam" id="1.10.10.10:FF:000322">
    <property type="entry name" value="Probable disease resistance protein At1g63360"/>
    <property type="match status" value="1"/>
</dbReference>
<name>A0ABD1H5Q0_SALDI</name>
<evidence type="ECO:0000256" key="3">
    <source>
        <dbReference type="ARBA" id="ARBA00008894"/>
    </source>
</evidence>